<organism evidence="2 3">
    <name type="scientific">Motilibacter peucedani</name>
    <dbReference type="NCBI Taxonomy" id="598650"/>
    <lineage>
        <taxon>Bacteria</taxon>
        <taxon>Bacillati</taxon>
        <taxon>Actinomycetota</taxon>
        <taxon>Actinomycetes</taxon>
        <taxon>Motilibacterales</taxon>
        <taxon>Motilibacteraceae</taxon>
        <taxon>Motilibacter</taxon>
    </lineage>
</organism>
<feature type="compositionally biased region" description="Low complexity" evidence="1">
    <location>
        <begin position="1"/>
        <end position="13"/>
    </location>
</feature>
<feature type="compositionally biased region" description="Polar residues" evidence="1">
    <location>
        <begin position="235"/>
        <end position="246"/>
    </location>
</feature>
<evidence type="ECO:0000256" key="1">
    <source>
        <dbReference type="SAM" id="MobiDB-lite"/>
    </source>
</evidence>
<feature type="region of interest" description="Disordered" evidence="1">
    <location>
        <begin position="160"/>
        <end position="197"/>
    </location>
</feature>
<feature type="region of interest" description="Disordered" evidence="1">
    <location>
        <begin position="214"/>
        <end position="255"/>
    </location>
</feature>
<keyword evidence="3" id="KW-1185">Reference proteome</keyword>
<gene>
    <name evidence="2" type="ORF">CLV35_0232</name>
</gene>
<feature type="region of interest" description="Disordered" evidence="1">
    <location>
        <begin position="341"/>
        <end position="404"/>
    </location>
</feature>
<comment type="caution">
    <text evidence="2">The sequence shown here is derived from an EMBL/GenBank/DDBJ whole genome shotgun (WGS) entry which is preliminary data.</text>
</comment>
<name>A0A420XUW4_9ACTN</name>
<protein>
    <recommendedName>
        <fullName evidence="4">Helix-turn-helix protein</fullName>
    </recommendedName>
</protein>
<feature type="compositionally biased region" description="Low complexity" evidence="1">
    <location>
        <begin position="362"/>
        <end position="389"/>
    </location>
</feature>
<dbReference type="InParanoid" id="A0A420XUW4"/>
<dbReference type="AlphaFoldDB" id="A0A420XUW4"/>
<feature type="compositionally biased region" description="Pro residues" evidence="1">
    <location>
        <begin position="346"/>
        <end position="361"/>
    </location>
</feature>
<evidence type="ECO:0008006" key="4">
    <source>
        <dbReference type="Google" id="ProtNLM"/>
    </source>
</evidence>
<sequence length="404" mass="43533">MPAAAPTGGTPAYREARRRARHRSAQRTALAQVGPAAALPRGSVRAKGQAAWVAAVAAHPDTALLRADAHTNLRSIAATLARYADWNELTSRPTWARLAALAGVSERTVARWTAWLRQRGLLGVVETGSTPATRPMALRDVEGNRAALYLLCHPVSLGSAARHPQASDPRLSEPTLVAPVDESGMPSGPAPQEMRQNGRAGAVLSQAPLRGVAMTTRPTNPAEPPAGSEDPVSTPGATQEAKSARTTAWGRHTPARTRRDMLALVDRLQAEGPVYRAVGSPRRLRHLLRPWLNAGWTIAGLEWAIDHKPDGEPWRYAWRSVDELRNPAGWLRHRLRRWTTEDGAPLPDPRATPPAPQPVPQRPASSSAGPNAEARVLLAAARAKAAAATRTRRPRTYDLLPTLP</sequence>
<feature type="compositionally biased region" description="Basic residues" evidence="1">
    <location>
        <begin position="16"/>
        <end position="25"/>
    </location>
</feature>
<dbReference type="EMBL" id="RBWV01000003">
    <property type="protein sequence ID" value="RKS80643.1"/>
    <property type="molecule type" value="Genomic_DNA"/>
</dbReference>
<reference evidence="2 3" key="1">
    <citation type="submission" date="2018-10" db="EMBL/GenBank/DDBJ databases">
        <title>Genomic Encyclopedia of Archaeal and Bacterial Type Strains, Phase II (KMG-II): from individual species to whole genera.</title>
        <authorList>
            <person name="Goeker M."/>
        </authorList>
    </citation>
    <scope>NUCLEOTIDE SEQUENCE [LARGE SCALE GENOMIC DNA]</scope>
    <source>
        <strain evidence="2 3">RP-AC37</strain>
    </source>
</reference>
<dbReference type="RefSeq" id="WP_183061568.1">
    <property type="nucleotide sequence ID" value="NZ_RBWV01000003.1"/>
</dbReference>
<accession>A0A420XUW4</accession>
<evidence type="ECO:0000313" key="2">
    <source>
        <dbReference type="EMBL" id="RKS80643.1"/>
    </source>
</evidence>
<evidence type="ECO:0000313" key="3">
    <source>
        <dbReference type="Proteomes" id="UP000281955"/>
    </source>
</evidence>
<dbReference type="Proteomes" id="UP000281955">
    <property type="component" value="Unassembled WGS sequence"/>
</dbReference>
<feature type="region of interest" description="Disordered" evidence="1">
    <location>
        <begin position="1"/>
        <end position="32"/>
    </location>
</feature>
<proteinExistence type="predicted"/>